<dbReference type="SUPFAM" id="SSF111369">
    <property type="entry name" value="HlyD-like secretion proteins"/>
    <property type="match status" value="1"/>
</dbReference>
<reference evidence="2 3" key="1">
    <citation type="submission" date="2012-11" db="EMBL/GenBank/DDBJ databases">
        <title>Whole genome sequence of Acidocella aminolytica 101 = DSM 11237.</title>
        <authorList>
            <person name="Azuma Y."/>
            <person name="Higashiura N."/>
            <person name="Hirakawa H."/>
            <person name="Matsushita K."/>
        </authorList>
    </citation>
    <scope>NUCLEOTIDE SEQUENCE [LARGE SCALE GENOMIC DNA]</scope>
    <source>
        <strain evidence="3">101 / DSM 11237</strain>
    </source>
</reference>
<sequence length="348" mass="34532">MKPIFPIGGVIVIAGLGVWLWLRPPPAFSTQPAPSATVSVVSATRQTVPRQVEGAGSIVAGAATRAVSLNAAAILTGYDVTPGTAVQAGQALATLAPAPMAVAALQKAESAVAAGQAARHHVATLLPAHLATAADLAAATQTLRDAQAALAALRATGAGQAETVRAPVAGLVTSLSAAPGGSLPAGTVLLKLAPASALRAQIGLTQSQAAYVNIGNTATLTLLNGGGTVAARVVSVAGALNPQTGLIDVMLQPLAPVTLGAPVAVDIHAGTLTGFPVPNSAVLSDDSGPYIYQLDQKNIAHRVDVKVLQQGDKTSVLAGKLNPAWTVAAQGTYQLTDGMRATLQGAGS</sequence>
<evidence type="ECO:0000313" key="2">
    <source>
        <dbReference type="EMBL" id="GAN79649.1"/>
    </source>
</evidence>
<dbReference type="STRING" id="1120923.SAMN02746095_01975"/>
<dbReference type="RefSeq" id="WP_048878089.1">
    <property type="nucleotide sequence ID" value="NZ_BANC01000025.1"/>
</dbReference>
<evidence type="ECO:0000313" key="3">
    <source>
        <dbReference type="Proteomes" id="UP000032668"/>
    </source>
</evidence>
<dbReference type="Gene3D" id="1.10.287.470">
    <property type="entry name" value="Helix hairpin bin"/>
    <property type="match status" value="1"/>
</dbReference>
<name>A0A0D6PFN9_9PROT</name>
<dbReference type="InterPro" id="IPR006143">
    <property type="entry name" value="RND_pump_MFP"/>
</dbReference>
<dbReference type="Gene3D" id="2.40.420.20">
    <property type="match status" value="1"/>
</dbReference>
<dbReference type="Proteomes" id="UP000032668">
    <property type="component" value="Unassembled WGS sequence"/>
</dbReference>
<dbReference type="GO" id="GO:1990281">
    <property type="term" value="C:efflux pump complex"/>
    <property type="evidence" value="ECO:0007669"/>
    <property type="project" value="TreeGrafter"/>
</dbReference>
<organism evidence="2 3">
    <name type="scientific">Acidocella aminolytica 101 = DSM 11237</name>
    <dbReference type="NCBI Taxonomy" id="1120923"/>
    <lineage>
        <taxon>Bacteria</taxon>
        <taxon>Pseudomonadati</taxon>
        <taxon>Pseudomonadota</taxon>
        <taxon>Alphaproteobacteria</taxon>
        <taxon>Acetobacterales</taxon>
        <taxon>Acidocellaceae</taxon>
        <taxon>Acidocella</taxon>
    </lineage>
</organism>
<keyword evidence="3" id="KW-1185">Reference proteome</keyword>
<proteinExistence type="inferred from homology"/>
<protein>
    <submittedName>
        <fullName evidence="2">RND family efflux transporter MFP subunit</fullName>
    </submittedName>
</protein>
<dbReference type="OrthoDB" id="7422354at2"/>
<dbReference type="PANTHER" id="PTHR30469">
    <property type="entry name" value="MULTIDRUG RESISTANCE PROTEIN MDTA"/>
    <property type="match status" value="1"/>
</dbReference>
<dbReference type="GO" id="GO:0015562">
    <property type="term" value="F:efflux transmembrane transporter activity"/>
    <property type="evidence" value="ECO:0007669"/>
    <property type="project" value="TreeGrafter"/>
</dbReference>
<evidence type="ECO:0000256" key="1">
    <source>
        <dbReference type="ARBA" id="ARBA00009477"/>
    </source>
</evidence>
<comment type="caution">
    <text evidence="2">The sequence shown here is derived from an EMBL/GenBank/DDBJ whole genome shotgun (WGS) entry which is preliminary data.</text>
</comment>
<dbReference type="AlphaFoldDB" id="A0A0D6PFN9"/>
<accession>A0A0D6PFN9</accession>
<dbReference type="Gene3D" id="2.40.50.100">
    <property type="match status" value="1"/>
</dbReference>
<comment type="similarity">
    <text evidence="1">Belongs to the membrane fusion protein (MFP) (TC 8.A.1) family.</text>
</comment>
<dbReference type="EMBL" id="BANC01000025">
    <property type="protein sequence ID" value="GAN79649.1"/>
    <property type="molecule type" value="Genomic_DNA"/>
</dbReference>
<gene>
    <name evidence="2" type="ORF">Aam_025_037</name>
</gene>
<dbReference type="Gene3D" id="2.40.30.170">
    <property type="match status" value="1"/>
</dbReference>
<dbReference type="NCBIfam" id="TIGR01730">
    <property type="entry name" value="RND_mfp"/>
    <property type="match status" value="1"/>
</dbReference>